<dbReference type="InterPro" id="IPR013785">
    <property type="entry name" value="Aldolase_TIM"/>
</dbReference>
<reference evidence="2" key="1">
    <citation type="journal article" date="2014" name="Int. J. Syst. Evol. Microbiol.">
        <title>Complete genome sequence of Corynebacterium casei LMG S-19264T (=DSM 44701T), isolated from a smear-ripened cheese.</title>
        <authorList>
            <consortium name="US DOE Joint Genome Institute (JGI-PGF)"/>
            <person name="Walter F."/>
            <person name="Albersmeier A."/>
            <person name="Kalinowski J."/>
            <person name="Ruckert C."/>
        </authorList>
    </citation>
    <scope>NUCLEOTIDE SEQUENCE</scope>
    <source>
        <strain evidence="2">CGMCC 1.15254</strain>
    </source>
</reference>
<dbReference type="PANTHER" id="PTHR35882">
    <property type="entry name" value="PELA"/>
    <property type="match status" value="1"/>
</dbReference>
<evidence type="ECO:0000313" key="2">
    <source>
        <dbReference type="EMBL" id="GGF64147.1"/>
    </source>
</evidence>
<dbReference type="AlphaFoldDB" id="A0A917BYV1"/>
<keyword evidence="3" id="KW-1185">Reference proteome</keyword>
<sequence length="355" mass="40101">MKRTLTSFCFSLAVGLSLLATPANAQLRSQGKVLTDQPTQEPDLFLADPLVDYAEEMRKFVQGIAKYGRQFKRDFLVIVNDGTGLLTQVIDIDQQISAPSSVFMKSLDGLIQPSLSYGKEGFGVPTDKKEQEEMLADLKVARDAGLRIFTLDYASKPVDIDKALRFSMKHNFVPYVAPGMGFNNNKLPNWPKRPLHENAHTISNAGLVKNYLLVNDSSRIGSAEEYAMKIHNTNYDMVVTNVFHHRAQVFGPHNVRTMQYKKLGARRPVLAQMDIGTAYAGAYYWKPDWKMGNPPWLLDLAPNSSDRYLVKYWHPSWQQIIYGNNMSFMYGIIKEGYDGVVLNGVNVYELFANPE</sequence>
<dbReference type="PANTHER" id="PTHR35882:SF2">
    <property type="entry name" value="PELA"/>
    <property type="match status" value="1"/>
</dbReference>
<dbReference type="EMBL" id="BMHV01000011">
    <property type="protein sequence ID" value="GGF64147.1"/>
    <property type="molecule type" value="Genomic_DNA"/>
</dbReference>
<dbReference type="SUPFAM" id="SSF51445">
    <property type="entry name" value="(Trans)glycosidases"/>
    <property type="match status" value="1"/>
</dbReference>
<evidence type="ECO:0000313" key="3">
    <source>
        <dbReference type="Proteomes" id="UP000632498"/>
    </source>
</evidence>
<dbReference type="RefSeq" id="WP_188663982.1">
    <property type="nucleotide sequence ID" value="NZ_BMHV01000011.1"/>
</dbReference>
<feature type="chain" id="PRO_5037586746" evidence="1">
    <location>
        <begin position="26"/>
        <end position="355"/>
    </location>
</feature>
<comment type="caution">
    <text evidence="2">The sequence shown here is derived from an EMBL/GenBank/DDBJ whole genome shotgun (WGS) entry which is preliminary data.</text>
</comment>
<gene>
    <name evidence="2" type="ORF">GCM10011332_17720</name>
</gene>
<name>A0A917BYV1_9PROT</name>
<dbReference type="Gene3D" id="3.20.20.70">
    <property type="entry name" value="Aldolase class I"/>
    <property type="match status" value="2"/>
</dbReference>
<reference evidence="2" key="2">
    <citation type="submission" date="2020-09" db="EMBL/GenBank/DDBJ databases">
        <authorList>
            <person name="Sun Q."/>
            <person name="Zhou Y."/>
        </authorList>
    </citation>
    <scope>NUCLEOTIDE SEQUENCE</scope>
    <source>
        <strain evidence="2">CGMCC 1.15254</strain>
    </source>
</reference>
<organism evidence="2 3">
    <name type="scientific">Terasakiella brassicae</name>
    <dbReference type="NCBI Taxonomy" id="1634917"/>
    <lineage>
        <taxon>Bacteria</taxon>
        <taxon>Pseudomonadati</taxon>
        <taxon>Pseudomonadota</taxon>
        <taxon>Alphaproteobacteria</taxon>
        <taxon>Rhodospirillales</taxon>
        <taxon>Terasakiellaceae</taxon>
        <taxon>Terasakiella</taxon>
    </lineage>
</organism>
<accession>A0A917BYV1</accession>
<proteinExistence type="predicted"/>
<feature type="signal peptide" evidence="1">
    <location>
        <begin position="1"/>
        <end position="25"/>
    </location>
</feature>
<dbReference type="InterPro" id="IPR017853">
    <property type="entry name" value="GH"/>
</dbReference>
<evidence type="ECO:0000256" key="1">
    <source>
        <dbReference type="SAM" id="SignalP"/>
    </source>
</evidence>
<keyword evidence="1" id="KW-0732">Signal</keyword>
<dbReference type="Proteomes" id="UP000632498">
    <property type="component" value="Unassembled WGS sequence"/>
</dbReference>
<protein>
    <submittedName>
        <fullName evidence="2">Alpha-1,4-polygalactosaminidase</fullName>
    </submittedName>
</protein>